<dbReference type="OrthoDB" id="5288969at2"/>
<protein>
    <submittedName>
        <fullName evidence="1">Uncharacterized protein</fullName>
    </submittedName>
</protein>
<dbReference type="PATRIC" id="fig|1184267.3.peg.1022"/>
<dbReference type="eggNOG" id="ENOG503195W">
    <property type="taxonomic scope" value="Bacteria"/>
</dbReference>
<dbReference type="Proteomes" id="UP000012040">
    <property type="component" value="Chromosome"/>
</dbReference>
<name>M4VQ01_9BACT</name>
<accession>M4VQ01</accession>
<evidence type="ECO:0000313" key="2">
    <source>
        <dbReference type="Proteomes" id="UP000012040"/>
    </source>
</evidence>
<sequence length="344" mass="38754">MSKFSSAYKGLKGFFFIILIAVVMAAPAAYADIESQAVIEKVTDSDRLLATSQSEEWHVGETLVIVSQDLRRGVIGFVEVIGTRKIIDGLYEVRLGLLRQSRKVLIQPGDFARRLDLSSTNPDYIGTTDLLLRDKQMQVSAQYRPLVYQGLAIGDTAQTLFEDEFLINYLGDTYYGFKDWLTVGSFIPANFFGRPNANFRAKFYDSEATTLAAGVSFARLVKEDQGSVNLNFFWDSISSDALISHTFVGIGIVEWDGAEDAAALKYVTSSSFQTGYEVILNNWDRFLIGPNYNFAKKALGGYLSYVWTMEHFHFQLSVNSTDITSLRLDPSDGYYGFFDLYWRF</sequence>
<dbReference type="HOGENOM" id="CLU_780020_0_0_7"/>
<reference evidence="1 2" key="1">
    <citation type="journal article" date="2013" name="ISME J.">
        <title>By their genes ye shall know them: genomic signatures of predatory bacteria.</title>
        <authorList>
            <person name="Pasternak Z."/>
            <person name="Pietrokovski S."/>
            <person name="Rotem O."/>
            <person name="Gophna U."/>
            <person name="Lurie-Weinberger M.N."/>
            <person name="Jurkevitch E."/>
        </authorList>
    </citation>
    <scope>NUCLEOTIDE SEQUENCE [LARGE SCALE GENOMIC DNA]</scope>
    <source>
        <strain evidence="1 2">JSS</strain>
    </source>
</reference>
<evidence type="ECO:0000313" key="1">
    <source>
        <dbReference type="EMBL" id="AGH95224.1"/>
    </source>
</evidence>
<dbReference type="EMBL" id="CP003537">
    <property type="protein sequence ID" value="AGH95224.1"/>
    <property type="molecule type" value="Genomic_DNA"/>
</dbReference>
<organism evidence="1 2">
    <name type="scientific">Pseudobdellovibrio exovorus JSS</name>
    <dbReference type="NCBI Taxonomy" id="1184267"/>
    <lineage>
        <taxon>Bacteria</taxon>
        <taxon>Pseudomonadati</taxon>
        <taxon>Bdellovibrionota</taxon>
        <taxon>Bdellovibrionia</taxon>
        <taxon>Bdellovibrionales</taxon>
        <taxon>Pseudobdellovibrionaceae</taxon>
        <taxon>Pseudobdellovibrio</taxon>
    </lineage>
</organism>
<dbReference type="KEGG" id="bex:A11Q_1008"/>
<proteinExistence type="predicted"/>
<dbReference type="STRING" id="1184267.A11Q_1008"/>
<gene>
    <name evidence="1" type="ORF">A11Q_1008</name>
</gene>
<dbReference type="AlphaFoldDB" id="M4VQ01"/>
<keyword evidence="2" id="KW-1185">Reference proteome</keyword>
<dbReference type="RefSeq" id="WP_015469714.1">
    <property type="nucleotide sequence ID" value="NC_020813.1"/>
</dbReference>